<gene>
    <name evidence="8" type="ORF">GGD71_003731</name>
</gene>
<evidence type="ECO:0000256" key="4">
    <source>
        <dbReference type="ARBA" id="ARBA00023163"/>
    </source>
</evidence>
<keyword evidence="2" id="KW-0805">Transcription regulation</keyword>
<dbReference type="Proteomes" id="UP000524450">
    <property type="component" value="Unassembled WGS sequence"/>
</dbReference>
<comment type="similarity">
    <text evidence="1">Belongs to the sigma-70 factor family. ECF subfamily.</text>
</comment>
<dbReference type="NCBIfam" id="NF009180">
    <property type="entry name" value="PRK12528.1"/>
    <property type="match status" value="1"/>
</dbReference>
<evidence type="ECO:0000313" key="9">
    <source>
        <dbReference type="Proteomes" id="UP000524450"/>
    </source>
</evidence>
<feature type="domain" description="RNA polymerase sigma-70 region 2" evidence="6">
    <location>
        <begin position="31"/>
        <end position="97"/>
    </location>
</feature>
<dbReference type="InterPro" id="IPR014284">
    <property type="entry name" value="RNA_pol_sigma-70_dom"/>
</dbReference>
<evidence type="ECO:0000256" key="1">
    <source>
        <dbReference type="ARBA" id="ARBA00010641"/>
    </source>
</evidence>
<feature type="domain" description="RNA polymerase sigma factor 70 region 4 type 2" evidence="7">
    <location>
        <begin position="128"/>
        <end position="180"/>
    </location>
</feature>
<dbReference type="Pfam" id="PF08281">
    <property type="entry name" value="Sigma70_r4_2"/>
    <property type="match status" value="1"/>
</dbReference>
<dbReference type="Gene3D" id="1.10.1740.10">
    <property type="match status" value="1"/>
</dbReference>
<evidence type="ECO:0000259" key="7">
    <source>
        <dbReference type="Pfam" id="PF08281"/>
    </source>
</evidence>
<dbReference type="EMBL" id="JACIFZ010000004">
    <property type="protein sequence ID" value="MBB4222949.1"/>
    <property type="molecule type" value="Genomic_DNA"/>
</dbReference>
<evidence type="ECO:0000259" key="6">
    <source>
        <dbReference type="Pfam" id="PF04542"/>
    </source>
</evidence>
<dbReference type="InterPro" id="IPR013325">
    <property type="entry name" value="RNA_pol_sigma_r2"/>
</dbReference>
<sequence length="184" mass="20281">MPAALAAFPNDFSSPSSMPDDRPPSRSVESLYGDHHGWLLGWLRRKLGHPGDAADLAQDTFVRVLGRPRDIDEVREPRAWLTTIAHGLVVDHVRRRTLERACLEAIAALPEPQAPSPEAQMLLVESLVRIDAMLDGLPSKARSAFLLSRLDGLGYAEIAQRLDVSLSSVEKYMATAIRHCLALK</sequence>
<feature type="region of interest" description="Disordered" evidence="5">
    <location>
        <begin position="1"/>
        <end position="27"/>
    </location>
</feature>
<dbReference type="AlphaFoldDB" id="A0A840FU14"/>
<comment type="caution">
    <text evidence="8">The sequence shown here is derived from an EMBL/GenBank/DDBJ whole genome shotgun (WGS) entry which is preliminary data.</text>
</comment>
<dbReference type="InterPro" id="IPR007627">
    <property type="entry name" value="RNA_pol_sigma70_r2"/>
</dbReference>
<dbReference type="NCBIfam" id="TIGR02937">
    <property type="entry name" value="sigma70-ECF"/>
    <property type="match status" value="1"/>
</dbReference>
<proteinExistence type="inferred from homology"/>
<dbReference type="GO" id="GO:0006352">
    <property type="term" value="P:DNA-templated transcription initiation"/>
    <property type="evidence" value="ECO:0007669"/>
    <property type="project" value="InterPro"/>
</dbReference>
<reference evidence="8 9" key="1">
    <citation type="submission" date="2020-08" db="EMBL/GenBank/DDBJ databases">
        <title>Genomic Encyclopedia of Type Strains, Phase IV (KMG-V): Genome sequencing to study the core and pangenomes of soil and plant-associated prokaryotes.</title>
        <authorList>
            <person name="Whitman W."/>
        </authorList>
    </citation>
    <scope>NUCLEOTIDE SEQUENCE [LARGE SCALE GENOMIC DNA]</scope>
    <source>
        <strain evidence="8 9">34/80</strain>
    </source>
</reference>
<dbReference type="SUPFAM" id="SSF88659">
    <property type="entry name" value="Sigma3 and sigma4 domains of RNA polymerase sigma factors"/>
    <property type="match status" value="1"/>
</dbReference>
<dbReference type="InterPro" id="IPR036388">
    <property type="entry name" value="WH-like_DNA-bd_sf"/>
</dbReference>
<dbReference type="PANTHER" id="PTHR43133">
    <property type="entry name" value="RNA POLYMERASE ECF-TYPE SIGMA FACTO"/>
    <property type="match status" value="1"/>
</dbReference>
<accession>A0A840FU14</accession>
<dbReference type="SUPFAM" id="SSF88946">
    <property type="entry name" value="Sigma2 domain of RNA polymerase sigma factors"/>
    <property type="match status" value="1"/>
</dbReference>
<dbReference type="InterPro" id="IPR013249">
    <property type="entry name" value="RNA_pol_sigma70_r4_t2"/>
</dbReference>
<name>A0A840FU14_9BURK</name>
<organism evidence="8 9">
    <name type="scientific">Variovorax guangxiensis</name>
    <dbReference type="NCBI Taxonomy" id="1775474"/>
    <lineage>
        <taxon>Bacteria</taxon>
        <taxon>Pseudomonadati</taxon>
        <taxon>Pseudomonadota</taxon>
        <taxon>Betaproteobacteria</taxon>
        <taxon>Burkholderiales</taxon>
        <taxon>Comamonadaceae</taxon>
        <taxon>Variovorax</taxon>
    </lineage>
</organism>
<dbReference type="FunFam" id="1.10.1740.10:FF:000009">
    <property type="entry name" value="RNA polymerase sigma factor"/>
    <property type="match status" value="1"/>
</dbReference>
<evidence type="ECO:0000313" key="8">
    <source>
        <dbReference type="EMBL" id="MBB4222949.1"/>
    </source>
</evidence>
<keyword evidence="3" id="KW-0731">Sigma factor</keyword>
<dbReference type="GO" id="GO:0016987">
    <property type="term" value="F:sigma factor activity"/>
    <property type="evidence" value="ECO:0007669"/>
    <property type="project" value="UniProtKB-KW"/>
</dbReference>
<dbReference type="GO" id="GO:0003677">
    <property type="term" value="F:DNA binding"/>
    <property type="evidence" value="ECO:0007669"/>
    <property type="project" value="InterPro"/>
</dbReference>
<dbReference type="CDD" id="cd06171">
    <property type="entry name" value="Sigma70_r4"/>
    <property type="match status" value="1"/>
</dbReference>
<dbReference type="InterPro" id="IPR039425">
    <property type="entry name" value="RNA_pol_sigma-70-like"/>
</dbReference>
<keyword evidence="4" id="KW-0804">Transcription</keyword>
<dbReference type="Pfam" id="PF04542">
    <property type="entry name" value="Sigma70_r2"/>
    <property type="match status" value="1"/>
</dbReference>
<evidence type="ECO:0000256" key="5">
    <source>
        <dbReference type="SAM" id="MobiDB-lite"/>
    </source>
</evidence>
<protein>
    <submittedName>
        <fullName evidence="8">RNA polymerase sigma-70 factor (ECF subfamily)</fullName>
    </submittedName>
</protein>
<evidence type="ECO:0000256" key="3">
    <source>
        <dbReference type="ARBA" id="ARBA00023082"/>
    </source>
</evidence>
<dbReference type="PANTHER" id="PTHR43133:SF63">
    <property type="entry name" value="RNA POLYMERASE SIGMA FACTOR FECI-RELATED"/>
    <property type="match status" value="1"/>
</dbReference>
<dbReference type="Gene3D" id="1.10.10.10">
    <property type="entry name" value="Winged helix-like DNA-binding domain superfamily/Winged helix DNA-binding domain"/>
    <property type="match status" value="1"/>
</dbReference>
<dbReference type="NCBIfam" id="NF007232">
    <property type="entry name" value="PRK09651.1"/>
    <property type="match status" value="1"/>
</dbReference>
<evidence type="ECO:0000256" key="2">
    <source>
        <dbReference type="ARBA" id="ARBA00023015"/>
    </source>
</evidence>
<dbReference type="InterPro" id="IPR013324">
    <property type="entry name" value="RNA_pol_sigma_r3/r4-like"/>
</dbReference>